<dbReference type="EMBL" id="MSFM01000002">
    <property type="protein sequence ID" value="PKY07369.1"/>
    <property type="molecule type" value="Genomic_DNA"/>
</dbReference>
<feature type="compositionally biased region" description="Basic and acidic residues" evidence="1">
    <location>
        <begin position="35"/>
        <end position="47"/>
    </location>
</feature>
<sequence>MHLSSLILLPLALVPLVTADSDSGEGSWSLRGYKTKADDAKPPKPDQYEDLASGRNVVKCADLSNGEEVRFVKGVPGDFAVTVYQGLVDDTGKNKCLGESATIQPGEVYEGPFKRYEIQFLPIKKRSGKVLGSFVA</sequence>
<gene>
    <name evidence="3" type="ORF">P168DRAFT_287861</name>
</gene>
<dbReference type="GeneID" id="36544187"/>
<dbReference type="RefSeq" id="XP_024695963.1">
    <property type="nucleotide sequence ID" value="XM_024836663.1"/>
</dbReference>
<feature type="chain" id="PRO_5014183682" evidence="2">
    <location>
        <begin position="20"/>
        <end position="136"/>
    </location>
</feature>
<feature type="signal peptide" evidence="2">
    <location>
        <begin position="1"/>
        <end position="19"/>
    </location>
</feature>
<organism evidence="3 4">
    <name type="scientific">Aspergillus campestris (strain IBT 28561)</name>
    <dbReference type="NCBI Taxonomy" id="1392248"/>
    <lineage>
        <taxon>Eukaryota</taxon>
        <taxon>Fungi</taxon>
        <taxon>Dikarya</taxon>
        <taxon>Ascomycota</taxon>
        <taxon>Pezizomycotina</taxon>
        <taxon>Eurotiomycetes</taxon>
        <taxon>Eurotiomycetidae</taxon>
        <taxon>Eurotiales</taxon>
        <taxon>Aspergillaceae</taxon>
        <taxon>Aspergillus</taxon>
        <taxon>Aspergillus subgen. Circumdati</taxon>
    </lineage>
</organism>
<accession>A0A2I1DBW7</accession>
<feature type="region of interest" description="Disordered" evidence="1">
    <location>
        <begin position="20"/>
        <end position="49"/>
    </location>
</feature>
<evidence type="ECO:0000313" key="4">
    <source>
        <dbReference type="Proteomes" id="UP000234254"/>
    </source>
</evidence>
<dbReference type="VEuPathDB" id="FungiDB:P168DRAFT_287861"/>
<dbReference type="AlphaFoldDB" id="A0A2I1DBW7"/>
<evidence type="ECO:0000313" key="3">
    <source>
        <dbReference type="EMBL" id="PKY07369.1"/>
    </source>
</evidence>
<evidence type="ECO:0000256" key="2">
    <source>
        <dbReference type="SAM" id="SignalP"/>
    </source>
</evidence>
<dbReference type="OrthoDB" id="4502451at2759"/>
<evidence type="ECO:0000256" key="1">
    <source>
        <dbReference type="SAM" id="MobiDB-lite"/>
    </source>
</evidence>
<comment type="caution">
    <text evidence="3">The sequence shown here is derived from an EMBL/GenBank/DDBJ whole genome shotgun (WGS) entry which is preliminary data.</text>
</comment>
<reference evidence="3" key="1">
    <citation type="submission" date="2016-12" db="EMBL/GenBank/DDBJ databases">
        <title>The genomes of Aspergillus section Nigri reveals drivers in fungal speciation.</title>
        <authorList>
            <consortium name="DOE Joint Genome Institute"/>
            <person name="Vesth T.C."/>
            <person name="Nybo J."/>
            <person name="Theobald S."/>
            <person name="Brandl J."/>
            <person name="Frisvad J.C."/>
            <person name="Nielsen K.F."/>
            <person name="Lyhne E.K."/>
            <person name="Kogle M.E."/>
            <person name="Kuo A."/>
            <person name="Riley R."/>
            <person name="Clum A."/>
            <person name="Nolan M."/>
            <person name="Lipzen A."/>
            <person name="Salamov A."/>
            <person name="Henrissat B."/>
            <person name="Wiebenga A."/>
            <person name="De vries R.P."/>
            <person name="Grigoriev I.V."/>
            <person name="Mortensen U.H."/>
            <person name="Andersen M.R."/>
            <person name="Baker S.E."/>
        </authorList>
    </citation>
    <scope>NUCLEOTIDE SEQUENCE</scope>
    <source>
        <strain evidence="3">IBT 28561</strain>
    </source>
</reference>
<protein>
    <submittedName>
        <fullName evidence="3">Uncharacterized protein</fullName>
    </submittedName>
</protein>
<proteinExistence type="predicted"/>
<name>A0A2I1DBW7_ASPC2</name>
<dbReference type="Proteomes" id="UP000234254">
    <property type="component" value="Unassembled WGS sequence"/>
</dbReference>
<keyword evidence="4" id="KW-1185">Reference proteome</keyword>
<keyword evidence="2" id="KW-0732">Signal</keyword>